<protein>
    <submittedName>
        <fullName evidence="2">Rhodanese-like domain-containing protein</fullName>
    </submittedName>
</protein>
<evidence type="ECO:0000259" key="1">
    <source>
        <dbReference type="PROSITE" id="PS50206"/>
    </source>
</evidence>
<gene>
    <name evidence="2" type="ORF">JQV55_12740</name>
</gene>
<name>A0AAE2VZR7_9RHOB</name>
<dbReference type="InterPro" id="IPR001763">
    <property type="entry name" value="Rhodanese-like_dom"/>
</dbReference>
<dbReference type="PANTHER" id="PTHR44086">
    <property type="entry name" value="THIOSULFATE SULFURTRANSFERASE RDL2, MITOCHONDRIAL-RELATED"/>
    <property type="match status" value="1"/>
</dbReference>
<evidence type="ECO:0000313" key="3">
    <source>
        <dbReference type="Proteomes" id="UP000732193"/>
    </source>
</evidence>
<dbReference type="EMBL" id="JAFBRM010000003">
    <property type="protein sequence ID" value="MBM1714429.1"/>
    <property type="molecule type" value="Genomic_DNA"/>
</dbReference>
<sequence>MMTAKDYLDAANAVVPTLNAAEAIEKYNNGTGAFIDVRDSADIAKTGTIKGAHRIPRGMIEFRADPAMKDFHNPIFEQHAELYLICGAGGQAALSGKTLMDMGYTNVTNIGGFPGWKEAGGPVEAG</sequence>
<dbReference type="Gene3D" id="3.40.250.10">
    <property type="entry name" value="Rhodanese-like domain"/>
    <property type="match status" value="1"/>
</dbReference>
<dbReference type="Proteomes" id="UP000732193">
    <property type="component" value="Unassembled WGS sequence"/>
</dbReference>
<dbReference type="PROSITE" id="PS50206">
    <property type="entry name" value="RHODANESE_3"/>
    <property type="match status" value="1"/>
</dbReference>
<dbReference type="GeneID" id="93913669"/>
<accession>A0AAE2VZR7</accession>
<organism evidence="2 3">
    <name type="scientific">Sulfitobacter geojensis</name>
    <dbReference type="NCBI Taxonomy" id="1342299"/>
    <lineage>
        <taxon>Bacteria</taxon>
        <taxon>Pseudomonadati</taxon>
        <taxon>Pseudomonadota</taxon>
        <taxon>Alphaproteobacteria</taxon>
        <taxon>Rhodobacterales</taxon>
        <taxon>Roseobacteraceae</taxon>
        <taxon>Sulfitobacter</taxon>
    </lineage>
</organism>
<dbReference type="AlphaFoldDB" id="A0AAE2VZR7"/>
<dbReference type="GO" id="GO:0004792">
    <property type="term" value="F:thiosulfate-cyanide sulfurtransferase activity"/>
    <property type="evidence" value="ECO:0007669"/>
    <property type="project" value="TreeGrafter"/>
</dbReference>
<dbReference type="PANTHER" id="PTHR44086:SF13">
    <property type="entry name" value="THIOSULFATE SULFURTRANSFERASE PSPE"/>
    <property type="match status" value="1"/>
</dbReference>
<dbReference type="SUPFAM" id="SSF52821">
    <property type="entry name" value="Rhodanese/Cell cycle control phosphatase"/>
    <property type="match status" value="1"/>
</dbReference>
<keyword evidence="3" id="KW-1185">Reference proteome</keyword>
<dbReference type="RefSeq" id="WP_025045625.1">
    <property type="nucleotide sequence ID" value="NZ_CANKZB010000001.1"/>
</dbReference>
<evidence type="ECO:0000313" key="2">
    <source>
        <dbReference type="EMBL" id="MBM1714429.1"/>
    </source>
</evidence>
<reference evidence="2 3" key="1">
    <citation type="submission" date="2021-01" db="EMBL/GenBank/DDBJ databases">
        <title>Diatom-associated Roseobacters Show Island Model of Population Structure.</title>
        <authorList>
            <person name="Qu L."/>
            <person name="Feng X."/>
            <person name="Chen Y."/>
            <person name="Li L."/>
            <person name="Wang X."/>
            <person name="Hu Z."/>
            <person name="Wang H."/>
            <person name="Luo H."/>
        </authorList>
    </citation>
    <scope>NUCLEOTIDE SEQUENCE [LARGE SCALE GENOMIC DNA]</scope>
    <source>
        <strain evidence="2 3">TR60-84</strain>
    </source>
</reference>
<dbReference type="Pfam" id="PF00581">
    <property type="entry name" value="Rhodanese"/>
    <property type="match status" value="1"/>
</dbReference>
<proteinExistence type="predicted"/>
<feature type="domain" description="Rhodanese" evidence="1">
    <location>
        <begin position="28"/>
        <end position="125"/>
    </location>
</feature>
<dbReference type="InterPro" id="IPR036873">
    <property type="entry name" value="Rhodanese-like_dom_sf"/>
</dbReference>
<dbReference type="SMART" id="SM00450">
    <property type="entry name" value="RHOD"/>
    <property type="match status" value="1"/>
</dbReference>
<comment type="caution">
    <text evidence="2">The sequence shown here is derived from an EMBL/GenBank/DDBJ whole genome shotgun (WGS) entry which is preliminary data.</text>
</comment>